<dbReference type="Pfam" id="PF08284">
    <property type="entry name" value="RVP_2"/>
    <property type="match status" value="1"/>
</dbReference>
<evidence type="ECO:0008006" key="3">
    <source>
        <dbReference type="Google" id="ProtNLM"/>
    </source>
</evidence>
<dbReference type="PANTHER" id="PTHR15503:SF22">
    <property type="entry name" value="TRANSPOSON TY3-I GAG POLYPROTEIN"/>
    <property type="match status" value="1"/>
</dbReference>
<dbReference type="InterPro" id="IPR043502">
    <property type="entry name" value="DNA/RNA_pol_sf"/>
</dbReference>
<dbReference type="Gene3D" id="2.40.70.10">
    <property type="entry name" value="Acid Proteases"/>
    <property type="match status" value="1"/>
</dbReference>
<keyword evidence="2" id="KW-1185">Reference proteome</keyword>
<reference evidence="1 2" key="1">
    <citation type="journal article" date="2019" name="Nat. Ecol. Evol.">
        <title>Megaphylogeny resolves global patterns of mushroom evolution.</title>
        <authorList>
            <person name="Varga T."/>
            <person name="Krizsan K."/>
            <person name="Foldi C."/>
            <person name="Dima B."/>
            <person name="Sanchez-Garcia M."/>
            <person name="Sanchez-Ramirez S."/>
            <person name="Szollosi G.J."/>
            <person name="Szarkandi J.G."/>
            <person name="Papp V."/>
            <person name="Albert L."/>
            <person name="Andreopoulos W."/>
            <person name="Angelini C."/>
            <person name="Antonin V."/>
            <person name="Barry K.W."/>
            <person name="Bougher N.L."/>
            <person name="Buchanan P."/>
            <person name="Buyck B."/>
            <person name="Bense V."/>
            <person name="Catcheside P."/>
            <person name="Chovatia M."/>
            <person name="Cooper J."/>
            <person name="Damon W."/>
            <person name="Desjardin D."/>
            <person name="Finy P."/>
            <person name="Geml J."/>
            <person name="Haridas S."/>
            <person name="Hughes K."/>
            <person name="Justo A."/>
            <person name="Karasinski D."/>
            <person name="Kautmanova I."/>
            <person name="Kiss B."/>
            <person name="Kocsube S."/>
            <person name="Kotiranta H."/>
            <person name="LaButti K.M."/>
            <person name="Lechner B.E."/>
            <person name="Liimatainen K."/>
            <person name="Lipzen A."/>
            <person name="Lukacs Z."/>
            <person name="Mihaltcheva S."/>
            <person name="Morgado L.N."/>
            <person name="Niskanen T."/>
            <person name="Noordeloos M.E."/>
            <person name="Ohm R.A."/>
            <person name="Ortiz-Santana B."/>
            <person name="Ovrebo C."/>
            <person name="Racz N."/>
            <person name="Riley R."/>
            <person name="Savchenko A."/>
            <person name="Shiryaev A."/>
            <person name="Soop K."/>
            <person name="Spirin V."/>
            <person name="Szebenyi C."/>
            <person name="Tomsovsky M."/>
            <person name="Tulloss R.E."/>
            <person name="Uehling J."/>
            <person name="Grigoriev I.V."/>
            <person name="Vagvolgyi C."/>
            <person name="Papp T."/>
            <person name="Martin F.M."/>
            <person name="Miettinen O."/>
            <person name="Hibbett D.S."/>
            <person name="Nagy L.G."/>
        </authorList>
    </citation>
    <scope>NUCLEOTIDE SEQUENCE [LARGE SCALE GENOMIC DNA]</scope>
    <source>
        <strain evidence="1 2">CBS 962.96</strain>
    </source>
</reference>
<evidence type="ECO:0000313" key="2">
    <source>
        <dbReference type="Proteomes" id="UP000297245"/>
    </source>
</evidence>
<dbReference type="EMBL" id="ML179043">
    <property type="protein sequence ID" value="THV06360.1"/>
    <property type="molecule type" value="Genomic_DNA"/>
</dbReference>
<dbReference type="Gene3D" id="3.10.10.10">
    <property type="entry name" value="HIV Type 1 Reverse Transcriptase, subunit A, domain 1"/>
    <property type="match status" value="1"/>
</dbReference>
<dbReference type="SUPFAM" id="SSF56672">
    <property type="entry name" value="DNA/RNA polymerases"/>
    <property type="match status" value="1"/>
</dbReference>
<proteinExistence type="predicted"/>
<dbReference type="OrthoDB" id="128646at2759"/>
<dbReference type="InterPro" id="IPR021109">
    <property type="entry name" value="Peptidase_aspartic_dom_sf"/>
</dbReference>
<dbReference type="Proteomes" id="UP000297245">
    <property type="component" value="Unassembled WGS sequence"/>
</dbReference>
<feature type="non-terminal residue" evidence="1">
    <location>
        <position position="237"/>
    </location>
</feature>
<dbReference type="PANTHER" id="PTHR15503">
    <property type="entry name" value="LDOC1 RELATED"/>
    <property type="match status" value="1"/>
</dbReference>
<feature type="non-terminal residue" evidence="1">
    <location>
        <position position="1"/>
    </location>
</feature>
<gene>
    <name evidence="1" type="ORF">K435DRAFT_587280</name>
</gene>
<organism evidence="1 2">
    <name type="scientific">Dendrothele bispora (strain CBS 962.96)</name>
    <dbReference type="NCBI Taxonomy" id="1314807"/>
    <lineage>
        <taxon>Eukaryota</taxon>
        <taxon>Fungi</taxon>
        <taxon>Dikarya</taxon>
        <taxon>Basidiomycota</taxon>
        <taxon>Agaricomycotina</taxon>
        <taxon>Agaricomycetes</taxon>
        <taxon>Agaricomycetidae</taxon>
        <taxon>Agaricales</taxon>
        <taxon>Agaricales incertae sedis</taxon>
        <taxon>Dendrothele</taxon>
    </lineage>
</organism>
<sequence>LIDSGASRSFIDYDEAKKFTSKLRKLEQPISLTLFDGNSTSAGRITHLLKATLIFEDGTSHQEDLLITKLHPAARIVLGLTWLQKYNPSINWTKLTFAFEGSAQLSAALIQNLDIHNSMKPPAPTIEEIIEPRLINKPTLGLDDPLLMREDEIVPEEYHQWKKVFSLAEAKTMPPHRPYDMTIDTINQELPPLGKLYNMSERELKELKDYIDDMLGKGFIRPSTSPIGAPVLFAKKK</sequence>
<protein>
    <recommendedName>
        <fullName evidence="3">Peptidase A2 domain-containing protein</fullName>
    </recommendedName>
</protein>
<dbReference type="AlphaFoldDB" id="A0A4S8MT44"/>
<evidence type="ECO:0000313" key="1">
    <source>
        <dbReference type="EMBL" id="THV06360.1"/>
    </source>
</evidence>
<dbReference type="CDD" id="cd00303">
    <property type="entry name" value="retropepsin_like"/>
    <property type="match status" value="1"/>
</dbReference>
<dbReference type="InterPro" id="IPR032567">
    <property type="entry name" value="RTL1-rel"/>
</dbReference>
<accession>A0A4S8MT44</accession>
<name>A0A4S8MT44_DENBC</name>